<evidence type="ECO:0000256" key="2">
    <source>
        <dbReference type="ARBA" id="ARBA00004249"/>
    </source>
</evidence>
<keyword evidence="11" id="KW-0645">Protease</keyword>
<evidence type="ECO:0000256" key="11">
    <source>
        <dbReference type="ARBA" id="ARBA00022670"/>
    </source>
</evidence>
<evidence type="ECO:0000256" key="19">
    <source>
        <dbReference type="ARBA" id="ARBA00022989"/>
    </source>
</evidence>
<feature type="domain" description="Penicillin-binding protein transpeptidase" evidence="29">
    <location>
        <begin position="430"/>
        <end position="725"/>
    </location>
</feature>
<evidence type="ECO:0000256" key="24">
    <source>
        <dbReference type="ARBA" id="ARBA00034000"/>
    </source>
</evidence>
<dbReference type="PANTHER" id="PTHR32282:SF27">
    <property type="entry name" value="PENICILLIN-BINDING PROTEIN 1A"/>
    <property type="match status" value="1"/>
</dbReference>
<evidence type="ECO:0000256" key="7">
    <source>
        <dbReference type="ARBA" id="ARBA00018638"/>
    </source>
</evidence>
<comment type="caution">
    <text evidence="32">The sequence shown here is derived from an EMBL/GenBank/DDBJ whole genome shotgun (WGS) entry which is preliminary data.</text>
</comment>
<reference evidence="32 33" key="1">
    <citation type="submission" date="2014-06" db="EMBL/GenBank/DDBJ databases">
        <title>Whole Genome Sequences of Three Symbiotic Endozoicomonas Bacteria.</title>
        <authorList>
            <person name="Neave M.J."/>
            <person name="Apprill A."/>
            <person name="Voolstra C.R."/>
        </authorList>
    </citation>
    <scope>NUCLEOTIDE SEQUENCE [LARGE SCALE GENOMIC DNA]</scope>
    <source>
        <strain evidence="32 33">DSM 22380</strain>
    </source>
</reference>
<organism evidence="32 33">
    <name type="scientific">Endozoicomonas elysicola</name>
    <dbReference type="NCBI Taxonomy" id="305900"/>
    <lineage>
        <taxon>Bacteria</taxon>
        <taxon>Pseudomonadati</taxon>
        <taxon>Pseudomonadota</taxon>
        <taxon>Gammaproteobacteria</taxon>
        <taxon>Oceanospirillales</taxon>
        <taxon>Endozoicomonadaceae</taxon>
        <taxon>Endozoicomonas</taxon>
    </lineage>
</organism>
<keyword evidence="16" id="KW-0133">Cell shape</keyword>
<dbReference type="FunFam" id="1.10.3810.10:FF:000003">
    <property type="entry name" value="Penicillin-binding protein 1a"/>
    <property type="match status" value="1"/>
</dbReference>
<comment type="catalytic activity">
    <reaction evidence="26">
        <text>[GlcNAc-(1-&gt;4)-Mur2Ac(oyl-L-Ala-gamma-D-Glu-L-Lys-D-Ala-D-Ala)](n)-di-trans,octa-cis-undecaprenyl diphosphate + beta-D-GlcNAc-(1-&gt;4)-Mur2Ac(oyl-L-Ala-gamma-D-Glu-L-Lys-D-Ala-D-Ala)-di-trans,octa-cis-undecaprenyl diphosphate = [GlcNAc-(1-&gt;4)-Mur2Ac(oyl-L-Ala-gamma-D-Glu-L-Lys-D-Ala-D-Ala)](n+1)-di-trans,octa-cis-undecaprenyl diphosphate + di-trans,octa-cis-undecaprenyl diphosphate + H(+)</text>
        <dbReference type="Rhea" id="RHEA:23708"/>
        <dbReference type="Rhea" id="RHEA-COMP:9602"/>
        <dbReference type="Rhea" id="RHEA-COMP:9603"/>
        <dbReference type="ChEBI" id="CHEBI:15378"/>
        <dbReference type="ChEBI" id="CHEBI:58405"/>
        <dbReference type="ChEBI" id="CHEBI:60033"/>
        <dbReference type="ChEBI" id="CHEBI:78435"/>
        <dbReference type="EC" id="2.4.99.28"/>
    </reaction>
</comment>
<evidence type="ECO:0000259" key="29">
    <source>
        <dbReference type="Pfam" id="PF00905"/>
    </source>
</evidence>
<dbReference type="Pfam" id="PF17092">
    <property type="entry name" value="PCB_OB"/>
    <property type="match status" value="1"/>
</dbReference>
<evidence type="ECO:0000313" key="33">
    <source>
        <dbReference type="Proteomes" id="UP000027997"/>
    </source>
</evidence>
<keyword evidence="15" id="KW-0378">Hydrolase</keyword>
<sequence length="825" mass="92005">MKRSVKLLKFLCWSLLTVASGILLVSASVYLYLSPSLPSVESLRDAKLQTPLRVYSQDNLLIAEFGEKRRTPIQFEDAPTNLIKAFMAAEDDRFYYHPGVDIMGLMRAAVQLVSTGSIQSGGSTITMQVAKNFFLSHERVFSRKFNEILLALQIEQQLSKDEIFELYLNKIYLGNRSYGVESAAQVYYGKSINELNLAQIAMIAGLPKAPSRYNPINDPKRAMIRRDWILGRMKDLGYITPEDYSEAVNQPVTASYHGAKVELEAPYIAEMVRQRMFEQYGQDAYTEGFKVYTTVSSDLQRAANLAVANGLMAYNERHGYHGPITNLFDNVPDEGWQQRINKTSSPGILLPAMVTQVGEETVDIGLKNGHTGTISWENLNWAKPFLTVNSFGYSPKTPSDVLKAGDQIWVRVIEDGSYRLAQEPQAQSALVSMHPENGAILALVGGYNFYDSMYNRATQAVRQAGSSFKPFVYASAIANGMTAATIINDAPIVFDDAGLEDSWRPNNDNMKFNGPMRLREGLYRSRNLVSIRVLRQIGINKSIQYLKQLGFKAESLSRDLSLSLGNVSMTPLDLAAGYAVLANGGFRIEPYFIQRIETVDELISEASPAIACNESCLASLNTETMEIEGQDENTLFIEPDLADTLIQEEMPDTESKQQPAIAKSVMSPQVNYIMNDIMNDVIWKGTGRRAQALKRHDIGGKTGTTNDSKDAWFVGFNPDILTAVWVGMDDYSTLGRWEYGANAALPIWLEYMHTALDGKPEHKRPQPEGLVTLKISRETGKLAQPGDPNAIFEVFRQENAPQQLSDENLPSLGEMDQEFSPEDLF</sequence>
<keyword evidence="21" id="KW-0046">Antibiotic resistance</keyword>
<dbReference type="InterPro" id="IPR036950">
    <property type="entry name" value="PBP_transglycosylase"/>
</dbReference>
<keyword evidence="17" id="KW-0735">Signal-anchor</keyword>
<keyword evidence="23" id="KW-0961">Cell wall biogenesis/degradation</keyword>
<dbReference type="STRING" id="305900.GV64_08210"/>
<dbReference type="InterPro" id="IPR012338">
    <property type="entry name" value="Beta-lactam/transpept-like"/>
</dbReference>
<keyword evidence="33" id="KW-1185">Reference proteome</keyword>
<dbReference type="SUPFAM" id="SSF56601">
    <property type="entry name" value="beta-lactamase/transpeptidase-like"/>
    <property type="match status" value="1"/>
</dbReference>
<dbReference type="UniPathway" id="UPA00219"/>
<dbReference type="NCBIfam" id="TIGR02074">
    <property type="entry name" value="PBP_1a_fam"/>
    <property type="match status" value="1"/>
</dbReference>
<dbReference type="Pfam" id="PF00905">
    <property type="entry name" value="Transpeptidase"/>
    <property type="match status" value="1"/>
</dbReference>
<dbReference type="GO" id="GO:0009002">
    <property type="term" value="F:serine-type D-Ala-D-Ala carboxypeptidase activity"/>
    <property type="evidence" value="ECO:0007669"/>
    <property type="project" value="UniProtKB-EC"/>
</dbReference>
<comment type="pathway">
    <text evidence="3">Cell wall biogenesis; peptidoglycan biosynthesis.</text>
</comment>
<proteinExistence type="inferred from homology"/>
<keyword evidence="19" id="KW-1133">Transmembrane helix</keyword>
<keyword evidence="22" id="KW-0511">Multifunctional enzyme</keyword>
<dbReference type="GO" id="GO:0008658">
    <property type="term" value="F:penicillin binding"/>
    <property type="evidence" value="ECO:0007669"/>
    <property type="project" value="InterPro"/>
</dbReference>
<dbReference type="EC" id="3.4.16.4" evidence="6"/>
<evidence type="ECO:0000313" key="32">
    <source>
        <dbReference type="EMBL" id="KEI70726.1"/>
    </source>
</evidence>
<keyword evidence="8" id="KW-1003">Cell membrane</keyword>
<dbReference type="PANTHER" id="PTHR32282">
    <property type="entry name" value="BINDING PROTEIN TRANSPEPTIDASE, PUTATIVE-RELATED"/>
    <property type="match status" value="1"/>
</dbReference>
<evidence type="ECO:0000256" key="26">
    <source>
        <dbReference type="ARBA" id="ARBA00049902"/>
    </source>
</evidence>
<evidence type="ECO:0000259" key="30">
    <source>
        <dbReference type="Pfam" id="PF00912"/>
    </source>
</evidence>
<comment type="similarity">
    <text evidence="4">In the C-terminal section; belongs to the transpeptidase family.</text>
</comment>
<evidence type="ECO:0000256" key="21">
    <source>
        <dbReference type="ARBA" id="ARBA00023251"/>
    </source>
</evidence>
<keyword evidence="12" id="KW-0328">Glycosyltransferase</keyword>
<comment type="similarity">
    <text evidence="5">In the N-terminal section; belongs to the glycosyltransferase 51 family.</text>
</comment>
<evidence type="ECO:0000256" key="10">
    <source>
        <dbReference type="ARBA" id="ARBA00022645"/>
    </source>
</evidence>
<evidence type="ECO:0000256" key="12">
    <source>
        <dbReference type="ARBA" id="ARBA00022676"/>
    </source>
</evidence>
<evidence type="ECO:0000259" key="31">
    <source>
        <dbReference type="Pfam" id="PF17092"/>
    </source>
</evidence>
<evidence type="ECO:0000256" key="1">
    <source>
        <dbReference type="ARBA" id="ARBA00002624"/>
    </source>
</evidence>
<dbReference type="Gene3D" id="1.10.3810.10">
    <property type="entry name" value="Biosynthetic peptidoglycan transglycosylase-like"/>
    <property type="match status" value="1"/>
</dbReference>
<feature type="compositionally biased region" description="Polar residues" evidence="28">
    <location>
        <begin position="799"/>
        <end position="808"/>
    </location>
</feature>
<evidence type="ECO:0000256" key="23">
    <source>
        <dbReference type="ARBA" id="ARBA00023316"/>
    </source>
</evidence>
<keyword evidence="14" id="KW-0812">Transmembrane</keyword>
<dbReference type="Pfam" id="PF00912">
    <property type="entry name" value="Transgly"/>
    <property type="match status" value="1"/>
</dbReference>
<dbReference type="GO" id="GO:0009252">
    <property type="term" value="P:peptidoglycan biosynthetic process"/>
    <property type="evidence" value="ECO:0007669"/>
    <property type="project" value="UniProtKB-UniPathway"/>
</dbReference>
<evidence type="ECO:0000256" key="8">
    <source>
        <dbReference type="ARBA" id="ARBA00022475"/>
    </source>
</evidence>
<keyword evidence="20" id="KW-0472">Membrane</keyword>
<dbReference type="GO" id="GO:0005886">
    <property type="term" value="C:plasma membrane"/>
    <property type="evidence" value="ECO:0007669"/>
    <property type="project" value="UniProtKB-SubCell"/>
</dbReference>
<dbReference type="Gene3D" id="3.40.710.10">
    <property type="entry name" value="DD-peptidase/beta-lactamase superfamily"/>
    <property type="match status" value="2"/>
</dbReference>
<evidence type="ECO:0000256" key="16">
    <source>
        <dbReference type="ARBA" id="ARBA00022960"/>
    </source>
</evidence>
<dbReference type="GO" id="GO:0006508">
    <property type="term" value="P:proteolysis"/>
    <property type="evidence" value="ECO:0007669"/>
    <property type="project" value="UniProtKB-KW"/>
</dbReference>
<evidence type="ECO:0000256" key="17">
    <source>
        <dbReference type="ARBA" id="ARBA00022968"/>
    </source>
</evidence>
<dbReference type="GO" id="GO:0030288">
    <property type="term" value="C:outer membrane-bounded periplasmic space"/>
    <property type="evidence" value="ECO:0007669"/>
    <property type="project" value="TreeGrafter"/>
</dbReference>
<dbReference type="InterPro" id="IPR050396">
    <property type="entry name" value="Glycosyltr_51/Transpeptidase"/>
</dbReference>
<name>A0A081K9A0_9GAMM</name>
<keyword evidence="9" id="KW-0997">Cell inner membrane</keyword>
<evidence type="ECO:0000256" key="6">
    <source>
        <dbReference type="ARBA" id="ARBA00012448"/>
    </source>
</evidence>
<evidence type="ECO:0000256" key="14">
    <source>
        <dbReference type="ARBA" id="ARBA00022692"/>
    </source>
</evidence>
<evidence type="ECO:0000256" key="27">
    <source>
        <dbReference type="ARBA" id="ARBA00060592"/>
    </source>
</evidence>
<gene>
    <name evidence="32" type="ORF">GV64_08210</name>
</gene>
<feature type="region of interest" description="Disordered" evidence="28">
    <location>
        <begin position="798"/>
        <end position="825"/>
    </location>
</feature>
<dbReference type="GO" id="GO:0071555">
    <property type="term" value="P:cell wall organization"/>
    <property type="evidence" value="ECO:0007669"/>
    <property type="project" value="UniProtKB-KW"/>
</dbReference>
<comment type="pathway">
    <text evidence="27">Glycan biosynthesis.</text>
</comment>
<evidence type="ECO:0000256" key="9">
    <source>
        <dbReference type="ARBA" id="ARBA00022519"/>
    </source>
</evidence>
<dbReference type="GO" id="GO:0046677">
    <property type="term" value="P:response to antibiotic"/>
    <property type="evidence" value="ECO:0007669"/>
    <property type="project" value="UniProtKB-KW"/>
</dbReference>
<keyword evidence="13" id="KW-0808">Transferase</keyword>
<dbReference type="eggNOG" id="COG5009">
    <property type="taxonomic scope" value="Bacteria"/>
</dbReference>
<feature type="domain" description="Penicillin-binding protein OB-like" evidence="31">
    <location>
        <begin position="320"/>
        <end position="426"/>
    </location>
</feature>
<feature type="domain" description="Glycosyl transferase family 51" evidence="30">
    <location>
        <begin position="61"/>
        <end position="234"/>
    </location>
</feature>
<dbReference type="EC" id="2.4.99.28" evidence="25"/>
<dbReference type="RefSeq" id="WP_020580662.1">
    <property type="nucleotide sequence ID" value="NZ_JOJP01000001.1"/>
</dbReference>
<dbReference type="SUPFAM" id="SSF53955">
    <property type="entry name" value="Lysozyme-like"/>
    <property type="match status" value="1"/>
</dbReference>
<comment type="subcellular location">
    <subcellularLocation>
        <location evidence="2">Cell inner membrane</location>
        <topology evidence="2">Single-pass type II membrane protein</topology>
    </subcellularLocation>
</comment>
<keyword evidence="18" id="KW-0573">Peptidoglycan synthesis</keyword>
<dbReference type="GO" id="GO:0008360">
    <property type="term" value="P:regulation of cell shape"/>
    <property type="evidence" value="ECO:0007669"/>
    <property type="project" value="UniProtKB-KW"/>
</dbReference>
<evidence type="ECO:0000256" key="3">
    <source>
        <dbReference type="ARBA" id="ARBA00004752"/>
    </source>
</evidence>
<dbReference type="EMBL" id="JOJP01000001">
    <property type="protein sequence ID" value="KEI70726.1"/>
    <property type="molecule type" value="Genomic_DNA"/>
</dbReference>
<evidence type="ECO:0000256" key="18">
    <source>
        <dbReference type="ARBA" id="ARBA00022984"/>
    </source>
</evidence>
<evidence type="ECO:0000256" key="20">
    <source>
        <dbReference type="ARBA" id="ARBA00023136"/>
    </source>
</evidence>
<evidence type="ECO:0000256" key="22">
    <source>
        <dbReference type="ARBA" id="ARBA00023268"/>
    </source>
</evidence>
<accession>A0A081K9A0</accession>
<evidence type="ECO:0000256" key="5">
    <source>
        <dbReference type="ARBA" id="ARBA00007739"/>
    </source>
</evidence>
<evidence type="ECO:0000256" key="4">
    <source>
        <dbReference type="ARBA" id="ARBA00007090"/>
    </source>
</evidence>
<dbReference type="InterPro" id="IPR023346">
    <property type="entry name" value="Lysozyme-like_dom_sf"/>
</dbReference>
<keyword evidence="10" id="KW-0121">Carboxypeptidase</keyword>
<comment type="catalytic activity">
    <reaction evidence="24">
        <text>Preferential cleavage: (Ac)2-L-Lys-D-Ala-|-D-Ala. Also transpeptidation of peptidyl-alanyl moieties that are N-acyl substituents of D-alanine.</text>
        <dbReference type="EC" id="3.4.16.4"/>
    </reaction>
</comment>
<comment type="function">
    <text evidence="1">Cell wall formation. Synthesis of cross-linked peptidoglycan from the lipid intermediates. The enzyme has a penicillin-insensitive transglycosylase N-terminal domain (formation of linear glycan strands) and a penicillin-sensitive transpeptidase C-terminal domain (cross-linking of the peptide subunits).</text>
</comment>
<dbReference type="AlphaFoldDB" id="A0A081K9A0"/>
<dbReference type="InterPro" id="IPR001264">
    <property type="entry name" value="Glyco_trans_51"/>
</dbReference>
<dbReference type="GO" id="GO:0008955">
    <property type="term" value="F:peptidoglycan glycosyltransferase activity"/>
    <property type="evidence" value="ECO:0007669"/>
    <property type="project" value="UniProtKB-EC"/>
</dbReference>
<evidence type="ECO:0000256" key="28">
    <source>
        <dbReference type="SAM" id="MobiDB-lite"/>
    </source>
</evidence>
<dbReference type="InterPro" id="IPR001460">
    <property type="entry name" value="PCN-bd_Tpept"/>
</dbReference>
<feature type="compositionally biased region" description="Acidic residues" evidence="28">
    <location>
        <begin position="815"/>
        <end position="825"/>
    </location>
</feature>
<dbReference type="Proteomes" id="UP000027997">
    <property type="component" value="Unassembled WGS sequence"/>
</dbReference>
<evidence type="ECO:0000256" key="25">
    <source>
        <dbReference type="ARBA" id="ARBA00044770"/>
    </source>
</evidence>
<protein>
    <recommendedName>
        <fullName evidence="7">Penicillin-binding protein 1A</fullName>
        <ecNumber evidence="25">2.4.99.28</ecNumber>
        <ecNumber evidence="6">3.4.16.4</ecNumber>
    </recommendedName>
</protein>
<evidence type="ECO:0000256" key="13">
    <source>
        <dbReference type="ARBA" id="ARBA00022679"/>
    </source>
</evidence>
<dbReference type="InterPro" id="IPR031376">
    <property type="entry name" value="PCB_OB"/>
</dbReference>
<evidence type="ECO:0000256" key="15">
    <source>
        <dbReference type="ARBA" id="ARBA00022801"/>
    </source>
</evidence>